<evidence type="ECO:0000256" key="2">
    <source>
        <dbReference type="SAM" id="MobiDB-lite"/>
    </source>
</evidence>
<evidence type="ECO:0000259" key="4">
    <source>
        <dbReference type="PROSITE" id="PS50018"/>
    </source>
</evidence>
<gene>
    <name evidence="5" type="ORF">SCLCIDRAFT_1152839</name>
</gene>
<feature type="domain" description="C2" evidence="3">
    <location>
        <begin position="118"/>
        <end position="253"/>
    </location>
</feature>
<dbReference type="GO" id="GO:0005096">
    <property type="term" value="F:GTPase activator activity"/>
    <property type="evidence" value="ECO:0007669"/>
    <property type="project" value="UniProtKB-KW"/>
</dbReference>
<keyword evidence="1" id="KW-0343">GTPase activation</keyword>
<dbReference type="PANTHER" id="PTHR10194:SF60">
    <property type="entry name" value="RAS GTPASE-ACTIVATING PROTEIN RASKOL"/>
    <property type="match status" value="1"/>
</dbReference>
<proteinExistence type="predicted"/>
<sequence length="802" mass="90677">MSPERSHWMTFTRSASEMGQWRPATCKVLDEDHNCILYIFIDDAMLYQTVAIQTLNHTDVRLTDSSMFLRKNCIEISSAGGLWRGTAASSEPIYLHFNDTDTCNTWLVLLKSYAKPEIYGLPLVPYDGGLYRMWRQVDLVIMQGRYLGNAKSFVDTPAHSASDINVKAEADPVDLDVFCEIHISDRLCGRTTVKKGIGSPEWHESFLLMELPPFASLEVFLFKEKRLTKPVLLGTIHIVLSNFRRSEEVEGWFPVAQPRGPPSSVLVGEIRMKLRVDEEIILPHSSYTGMLEVLQSRNILEWMEDFERKLRLRNMSEHLMDIAIAKDELVKHIMEYANREVDGTPSSHNTLFRGNTTFTKTMELAMEFYGRTLLEDSIGKIVRKLCSEKIAIEVDPVRIGKGQKDVERCVEELVKWCQAMWDSIYANRNSCPHEIRRLLEHVRKLVENRYKRAGQGRQNRELPWQSVSAFFFLRFIVPAILHPYRYGLYPSHPGPTVQRSLTLIAKVIQSLANLNATVQKEEFMHGVKDFLQENLQAMVDYILVVSTPAPAVPYPPDGSPNLSHQRLQVVNSLRQRGAGMSTLNREAIPLLPHRLDIPRRLACISSALVRSTRSADHKVRSTEEGDQLHDLFSKCVAVEEVGLQRVSQSAGQRSQLVGCNSERPSEEPQSPAYPISPRGNRKRGAIRPSTAHSLPDPVAFTRSHTLQNSSPHSLAPPSSLRRGSLPDLYRCNRQLSPSSFSRFLRRSPASTDSITTFLPPVGDSRPPTHPSSPPLGAQQKSPSTSEGISRKKNILTGMFPRR</sequence>
<evidence type="ECO:0000313" key="6">
    <source>
        <dbReference type="Proteomes" id="UP000053989"/>
    </source>
</evidence>
<dbReference type="SUPFAM" id="SSF49562">
    <property type="entry name" value="C2 domain (Calcium/lipid-binding domain, CaLB)"/>
    <property type="match status" value="1"/>
</dbReference>
<organism evidence="5 6">
    <name type="scientific">Scleroderma citrinum Foug A</name>
    <dbReference type="NCBI Taxonomy" id="1036808"/>
    <lineage>
        <taxon>Eukaryota</taxon>
        <taxon>Fungi</taxon>
        <taxon>Dikarya</taxon>
        <taxon>Basidiomycota</taxon>
        <taxon>Agaricomycotina</taxon>
        <taxon>Agaricomycetes</taxon>
        <taxon>Agaricomycetidae</taxon>
        <taxon>Boletales</taxon>
        <taxon>Sclerodermatineae</taxon>
        <taxon>Sclerodermataceae</taxon>
        <taxon>Scleroderma</taxon>
    </lineage>
</organism>
<name>A0A0C3EE64_9AGAM</name>
<dbReference type="EMBL" id="KN822018">
    <property type="protein sequence ID" value="KIM66196.1"/>
    <property type="molecule type" value="Genomic_DNA"/>
</dbReference>
<dbReference type="HOGENOM" id="CLU_011610_0_0_1"/>
<protein>
    <submittedName>
        <fullName evidence="5">Uncharacterized protein</fullName>
    </submittedName>
</protein>
<feature type="compositionally biased region" description="Polar residues" evidence="2">
    <location>
        <begin position="647"/>
        <end position="658"/>
    </location>
</feature>
<dbReference type="SMART" id="SM00239">
    <property type="entry name" value="C2"/>
    <property type="match status" value="1"/>
</dbReference>
<reference evidence="5 6" key="1">
    <citation type="submission" date="2014-04" db="EMBL/GenBank/DDBJ databases">
        <authorList>
            <consortium name="DOE Joint Genome Institute"/>
            <person name="Kuo A."/>
            <person name="Kohler A."/>
            <person name="Nagy L.G."/>
            <person name="Floudas D."/>
            <person name="Copeland A."/>
            <person name="Barry K.W."/>
            <person name="Cichocki N."/>
            <person name="Veneault-Fourrey C."/>
            <person name="LaButti K."/>
            <person name="Lindquist E.A."/>
            <person name="Lipzen A."/>
            <person name="Lundell T."/>
            <person name="Morin E."/>
            <person name="Murat C."/>
            <person name="Sun H."/>
            <person name="Tunlid A."/>
            <person name="Henrissat B."/>
            <person name="Grigoriev I.V."/>
            <person name="Hibbett D.S."/>
            <person name="Martin F."/>
            <person name="Nordberg H.P."/>
            <person name="Cantor M.N."/>
            <person name="Hua S.X."/>
        </authorList>
    </citation>
    <scope>NUCLEOTIDE SEQUENCE [LARGE SCALE GENOMIC DNA]</scope>
    <source>
        <strain evidence="5 6">Foug A</strain>
    </source>
</reference>
<dbReference type="SMART" id="SM00323">
    <property type="entry name" value="RasGAP"/>
    <property type="match status" value="1"/>
</dbReference>
<feature type="region of interest" description="Disordered" evidence="2">
    <location>
        <begin position="702"/>
        <end position="721"/>
    </location>
</feature>
<dbReference type="InterPro" id="IPR001936">
    <property type="entry name" value="RasGAP_dom"/>
</dbReference>
<feature type="compositionally biased region" description="Polar residues" evidence="2">
    <location>
        <begin position="778"/>
        <end position="787"/>
    </location>
</feature>
<dbReference type="PROSITE" id="PS50004">
    <property type="entry name" value="C2"/>
    <property type="match status" value="1"/>
</dbReference>
<dbReference type="AlphaFoldDB" id="A0A0C3EE64"/>
<reference evidence="6" key="2">
    <citation type="submission" date="2015-01" db="EMBL/GenBank/DDBJ databases">
        <title>Evolutionary Origins and Diversification of the Mycorrhizal Mutualists.</title>
        <authorList>
            <consortium name="DOE Joint Genome Institute"/>
            <consortium name="Mycorrhizal Genomics Consortium"/>
            <person name="Kohler A."/>
            <person name="Kuo A."/>
            <person name="Nagy L.G."/>
            <person name="Floudas D."/>
            <person name="Copeland A."/>
            <person name="Barry K.W."/>
            <person name="Cichocki N."/>
            <person name="Veneault-Fourrey C."/>
            <person name="LaButti K."/>
            <person name="Lindquist E.A."/>
            <person name="Lipzen A."/>
            <person name="Lundell T."/>
            <person name="Morin E."/>
            <person name="Murat C."/>
            <person name="Riley R."/>
            <person name="Ohm R."/>
            <person name="Sun H."/>
            <person name="Tunlid A."/>
            <person name="Henrissat B."/>
            <person name="Grigoriev I.V."/>
            <person name="Hibbett D.S."/>
            <person name="Martin F."/>
        </authorList>
    </citation>
    <scope>NUCLEOTIDE SEQUENCE [LARGE SCALE GENOMIC DNA]</scope>
    <source>
        <strain evidence="6">Foug A</strain>
    </source>
</reference>
<accession>A0A0C3EE64</accession>
<feature type="region of interest" description="Disordered" evidence="2">
    <location>
        <begin position="742"/>
        <end position="802"/>
    </location>
</feature>
<dbReference type="InterPro" id="IPR008936">
    <property type="entry name" value="Rho_GTPase_activation_prot"/>
</dbReference>
<feature type="region of interest" description="Disordered" evidence="2">
    <location>
        <begin position="647"/>
        <end position="697"/>
    </location>
</feature>
<feature type="compositionally biased region" description="Low complexity" evidence="2">
    <location>
        <begin position="709"/>
        <end position="720"/>
    </location>
</feature>
<dbReference type="PROSITE" id="PS50018">
    <property type="entry name" value="RAS_GTPASE_ACTIV_2"/>
    <property type="match status" value="1"/>
</dbReference>
<dbReference type="SUPFAM" id="SSF48350">
    <property type="entry name" value="GTPase activation domain, GAP"/>
    <property type="match status" value="1"/>
</dbReference>
<dbReference type="STRING" id="1036808.A0A0C3EE64"/>
<dbReference type="Proteomes" id="UP000053989">
    <property type="component" value="Unassembled WGS sequence"/>
</dbReference>
<dbReference type="InterPro" id="IPR035892">
    <property type="entry name" value="C2_domain_sf"/>
</dbReference>
<dbReference type="InterPro" id="IPR000008">
    <property type="entry name" value="C2_dom"/>
</dbReference>
<dbReference type="Gene3D" id="1.10.506.10">
    <property type="entry name" value="GTPase Activation - p120gap, domain 1"/>
    <property type="match status" value="1"/>
</dbReference>
<dbReference type="Pfam" id="PF00168">
    <property type="entry name" value="C2"/>
    <property type="match status" value="1"/>
</dbReference>
<dbReference type="OrthoDB" id="775356at2759"/>
<keyword evidence="6" id="KW-1185">Reference proteome</keyword>
<feature type="domain" description="Ras-GAP" evidence="4">
    <location>
        <begin position="311"/>
        <end position="513"/>
    </location>
</feature>
<dbReference type="Pfam" id="PF00616">
    <property type="entry name" value="RasGAP"/>
    <property type="match status" value="1"/>
</dbReference>
<dbReference type="PANTHER" id="PTHR10194">
    <property type="entry name" value="RAS GTPASE-ACTIVATING PROTEINS"/>
    <property type="match status" value="1"/>
</dbReference>
<dbReference type="Gene3D" id="2.60.40.150">
    <property type="entry name" value="C2 domain"/>
    <property type="match status" value="1"/>
</dbReference>
<dbReference type="InterPro" id="IPR039360">
    <property type="entry name" value="Ras_GTPase"/>
</dbReference>
<evidence type="ECO:0000313" key="5">
    <source>
        <dbReference type="EMBL" id="KIM66196.1"/>
    </source>
</evidence>
<dbReference type="InParanoid" id="A0A0C3EE64"/>
<evidence type="ECO:0000259" key="3">
    <source>
        <dbReference type="PROSITE" id="PS50004"/>
    </source>
</evidence>
<evidence type="ECO:0000256" key="1">
    <source>
        <dbReference type="ARBA" id="ARBA00022468"/>
    </source>
</evidence>
<dbReference type="CDD" id="cd05137">
    <property type="entry name" value="RasGAP_CLA2_BUD2"/>
    <property type="match status" value="1"/>
</dbReference>